<dbReference type="GO" id="GO:0005524">
    <property type="term" value="F:ATP binding"/>
    <property type="evidence" value="ECO:0007669"/>
    <property type="project" value="UniProtKB-KW"/>
</dbReference>
<dbReference type="SUPFAM" id="SSF52540">
    <property type="entry name" value="P-loop containing nucleoside triphosphate hydrolases"/>
    <property type="match status" value="2"/>
</dbReference>
<gene>
    <name evidence="23" type="ORF">G6F64_002502</name>
</gene>
<sequence>MSQIESMAILGVRSFSPSEPSYIKFFSPLTLIVGSNGSGKTTIIESLRYACTGDTPPNSKGGAFVNDPKVAGTSEVKAQVKIKFKNINGERMVCSRSLAVTQRRATVTQKTIDNSLLRYDPVTGEAFSISSRCADMDAELPLHLGVPKAILDNVIFCHQEESNWPLSESSILKKKFDDIFSSKRYAVALDNIKDVKKEAVQDVKIGNVRLEALKADTLKAKKIRADLTQLNQQTAAKLNALDLIEAKIDQAQQEVTRLNDVFRDINLTSDQIQQIINKRDFYLTTIHSLKDTISPRPESTEELKRLLDEHRASENRVSDERDELMEKRRGLERKLKTAQDELSRKHTTVGKLMAAKEQMEDQMQRRIELIESINSTHNLSFSIHDGSKAAALLRKQVAALEAKQKRDKLTALNQQNTLSDELQLLKSQHMSIIESKKHLTKLIESDKIQIESLRTKLSEFDVSANEIEEGKERVEKEQMKLKQLETTSNVSSREKLTEKERELKQLDNSITNLNDEMNRLSKQSDSSAKLSLKRSEKESKEATVKRLHKEHLETIESLLGKRPDAKDLEKDLLQFKEEKERNVKELKESRNTANKEFSAAEGKIGVARHHISVRRKDIKRYETTIRAACGDNDLMDTLNATEKTIMDLREQLANIHGAELIYGKFFEKAKASKCCPLCTRGFGEDAQNDAFQGKLQTIMKRIPDQREKLNEKLKKSEEKKVRLRAAQGDWIKLEALKKDVGSIEKNLIEFESEKDHALNRADVASAELIEIESYTSKVDRLLKPAEEMSRLLKECDLLQKDITEIEDELSYMGSTRTLTDCQKDMEELSFKSQTVRRDIKRLHDDMDLARRQIQHAENNVRDAREALMNCQHKWDFRVGLDMQLKEYEENMKTHMEQLKKVENDIAPLEEQVQATTEAHEKAVDEWHRVEENMTAQQNMYLRHADRLDEFNRRIAREEASLGAGKFENAMKEISDLESLMEKLQVEIKSTLDQINVIEKDEAERRTVERDLQDQITFRERQVDLANCENELRQLQEKQGDADVELLSEQLKKAQDNETNYVDQRGSIRGELVQMRDQIRRYEAELANDYAGVDGRYGELFIDVKSKELAIGDLEKYSKVLQMAIMKYHTLKMQDLNKMIRELWVNTYQGGDIDYIEVRADDEGTTANRSFNYRVVMIQNGSELNMRGRCSAGQKVLASIIIRLALAETFCVNCGVFTLDEPTTNLDRENIESLAQSIVRIIQRKREQSNFQFVVITHDEEFVEYLSRYDILGQYYRVKKDDYQHSTITLQSENDRFTS</sequence>
<dbReference type="GO" id="GO:0000722">
    <property type="term" value="P:telomere maintenance via recombination"/>
    <property type="evidence" value="ECO:0007669"/>
    <property type="project" value="TreeGrafter"/>
</dbReference>
<dbReference type="GO" id="GO:0006302">
    <property type="term" value="P:double-strand break repair"/>
    <property type="evidence" value="ECO:0007669"/>
    <property type="project" value="InterPro"/>
</dbReference>
<accession>A0A9P6XGV5</accession>
<evidence type="ECO:0000256" key="1">
    <source>
        <dbReference type="ARBA" id="ARBA00001947"/>
    </source>
</evidence>
<keyword evidence="14 20" id="KW-0175">Coiled coil</keyword>
<comment type="similarity">
    <text evidence="4">Belongs to the SMC family. RAD50 subfamily.</text>
</comment>
<dbReference type="InterPro" id="IPR013134">
    <property type="entry name" value="Zn_hook_RAD50"/>
</dbReference>
<feature type="compositionally biased region" description="Basic and acidic residues" evidence="21">
    <location>
        <begin position="533"/>
        <end position="545"/>
    </location>
</feature>
<keyword evidence="17" id="KW-0469">Meiosis</keyword>
<reference evidence="23" key="1">
    <citation type="journal article" date="2020" name="Microb. Genom.">
        <title>Genetic diversity of clinical and environmental Mucorales isolates obtained from an investigation of mucormycosis cases among solid organ transplant recipients.</title>
        <authorList>
            <person name="Nguyen M.H."/>
            <person name="Kaul D."/>
            <person name="Muto C."/>
            <person name="Cheng S.J."/>
            <person name="Richter R.A."/>
            <person name="Bruno V.M."/>
            <person name="Liu G."/>
            <person name="Beyhan S."/>
            <person name="Sundermann A.J."/>
            <person name="Mounaud S."/>
            <person name="Pasculle A.W."/>
            <person name="Nierman W.C."/>
            <person name="Driscoll E."/>
            <person name="Cumbie R."/>
            <person name="Clancy C.J."/>
            <person name="Dupont C.L."/>
        </authorList>
    </citation>
    <scope>NUCLEOTIDE SEQUENCE</scope>
    <source>
        <strain evidence="23">GL11</strain>
    </source>
</reference>
<evidence type="ECO:0000256" key="3">
    <source>
        <dbReference type="ARBA" id="ARBA00004286"/>
    </source>
</evidence>
<feature type="coiled-coil region" evidence="20">
    <location>
        <begin position="699"/>
        <end position="753"/>
    </location>
</feature>
<proteinExistence type="inferred from homology"/>
<keyword evidence="12" id="KW-0067">ATP-binding</keyword>
<evidence type="ECO:0000256" key="21">
    <source>
        <dbReference type="SAM" id="MobiDB-lite"/>
    </source>
</evidence>
<evidence type="ECO:0000256" key="14">
    <source>
        <dbReference type="ARBA" id="ARBA00023054"/>
    </source>
</evidence>
<keyword evidence="16" id="KW-0539">Nucleus</keyword>
<evidence type="ECO:0000256" key="20">
    <source>
        <dbReference type="SAM" id="Coils"/>
    </source>
</evidence>
<keyword evidence="13" id="KW-0460">Magnesium</keyword>
<dbReference type="PANTHER" id="PTHR18867">
    <property type="entry name" value="RAD50"/>
    <property type="match status" value="1"/>
</dbReference>
<dbReference type="GO" id="GO:0030870">
    <property type="term" value="C:Mre11 complex"/>
    <property type="evidence" value="ECO:0007669"/>
    <property type="project" value="InterPro"/>
</dbReference>
<evidence type="ECO:0000256" key="18">
    <source>
        <dbReference type="ARBA" id="ARBA00049360"/>
    </source>
</evidence>
<dbReference type="Pfam" id="PF13476">
    <property type="entry name" value="AAA_23"/>
    <property type="match status" value="1"/>
</dbReference>
<dbReference type="Proteomes" id="UP000716291">
    <property type="component" value="Unassembled WGS sequence"/>
</dbReference>
<comment type="subcellular location">
    <subcellularLocation>
        <location evidence="3">Chromosome</location>
    </subcellularLocation>
    <subcellularLocation>
        <location evidence="2">Nucleus</location>
    </subcellularLocation>
</comment>
<evidence type="ECO:0000256" key="2">
    <source>
        <dbReference type="ARBA" id="ARBA00004123"/>
    </source>
</evidence>
<dbReference type="GO" id="GO:0000794">
    <property type="term" value="C:condensed nuclear chromosome"/>
    <property type="evidence" value="ECO:0007669"/>
    <property type="project" value="TreeGrafter"/>
</dbReference>
<keyword evidence="15" id="KW-0234">DNA repair</keyword>
<evidence type="ECO:0000313" key="23">
    <source>
        <dbReference type="EMBL" id="KAG1313095.1"/>
    </source>
</evidence>
<evidence type="ECO:0000256" key="13">
    <source>
        <dbReference type="ARBA" id="ARBA00022842"/>
    </source>
</evidence>
<feature type="domain" description="Zinc-hook" evidence="22">
    <location>
        <begin position="631"/>
        <end position="728"/>
    </location>
</feature>
<evidence type="ECO:0000256" key="9">
    <source>
        <dbReference type="ARBA" id="ARBA00022763"/>
    </source>
</evidence>
<evidence type="ECO:0000256" key="8">
    <source>
        <dbReference type="ARBA" id="ARBA00022741"/>
    </source>
</evidence>
<evidence type="ECO:0000256" key="16">
    <source>
        <dbReference type="ARBA" id="ARBA00023242"/>
    </source>
</evidence>
<evidence type="ECO:0000256" key="4">
    <source>
        <dbReference type="ARBA" id="ARBA00009439"/>
    </source>
</evidence>
<dbReference type="GO" id="GO:0007004">
    <property type="term" value="P:telomere maintenance via telomerase"/>
    <property type="evidence" value="ECO:0007669"/>
    <property type="project" value="TreeGrafter"/>
</dbReference>
<name>A0A9P6XGV5_RHIOR</name>
<keyword evidence="24" id="KW-1185">Reference proteome</keyword>
<feature type="coiled-coil region" evidence="20">
    <location>
        <begin position="839"/>
        <end position="918"/>
    </location>
</feature>
<dbReference type="GO" id="GO:0003691">
    <property type="term" value="F:double-stranded telomeric DNA binding"/>
    <property type="evidence" value="ECO:0007669"/>
    <property type="project" value="TreeGrafter"/>
</dbReference>
<feature type="coiled-coil region" evidence="20">
    <location>
        <begin position="966"/>
        <end position="1084"/>
    </location>
</feature>
<dbReference type="GO" id="GO:0051880">
    <property type="term" value="F:G-quadruplex DNA binding"/>
    <property type="evidence" value="ECO:0007669"/>
    <property type="project" value="TreeGrafter"/>
</dbReference>
<keyword evidence="10" id="KW-0378">Hydrolase</keyword>
<evidence type="ECO:0000256" key="19">
    <source>
        <dbReference type="PROSITE-ProRule" id="PRU00471"/>
    </source>
</evidence>
<keyword evidence="8" id="KW-0547">Nucleotide-binding</keyword>
<keyword evidence="11 19" id="KW-0862">Zinc</keyword>
<evidence type="ECO:0000256" key="5">
    <source>
        <dbReference type="ARBA" id="ARBA00017893"/>
    </source>
</evidence>
<evidence type="ECO:0000256" key="10">
    <source>
        <dbReference type="ARBA" id="ARBA00022801"/>
    </source>
</evidence>
<comment type="caution">
    <text evidence="23">The sequence shown here is derived from an EMBL/GenBank/DDBJ whole genome shotgun (WGS) entry which is preliminary data.</text>
</comment>
<feature type="coiled-coil region" evidence="20">
    <location>
        <begin position="565"/>
        <end position="603"/>
    </location>
</feature>
<dbReference type="SUPFAM" id="SSF75712">
    <property type="entry name" value="Rad50 coiled-coil Zn hook"/>
    <property type="match status" value="1"/>
</dbReference>
<feature type="compositionally biased region" description="Polar residues" evidence="21">
    <location>
        <begin position="511"/>
        <end position="525"/>
    </location>
</feature>
<dbReference type="InterPro" id="IPR027417">
    <property type="entry name" value="P-loop_NTPase"/>
</dbReference>
<evidence type="ECO:0000256" key="15">
    <source>
        <dbReference type="ARBA" id="ARBA00023204"/>
    </source>
</evidence>
<dbReference type="InterPro" id="IPR038729">
    <property type="entry name" value="Rad50/SbcC_AAA"/>
</dbReference>
<comment type="cofactor">
    <cofactor evidence="1">
        <name>Zn(2+)</name>
        <dbReference type="ChEBI" id="CHEBI:29105"/>
    </cofactor>
</comment>
<dbReference type="PANTHER" id="PTHR18867:SF12">
    <property type="entry name" value="DNA REPAIR PROTEIN RAD50"/>
    <property type="match status" value="1"/>
</dbReference>
<dbReference type="FunFam" id="3.40.50.300:FF:001195">
    <property type="entry name" value="DNA repair protein rad50"/>
    <property type="match status" value="1"/>
</dbReference>
<dbReference type="GO" id="GO:0016887">
    <property type="term" value="F:ATP hydrolysis activity"/>
    <property type="evidence" value="ECO:0007669"/>
    <property type="project" value="InterPro"/>
</dbReference>
<feature type="binding site" evidence="19">
    <location>
        <position position="675"/>
    </location>
    <ligand>
        <name>Zn(2+)</name>
        <dbReference type="ChEBI" id="CHEBI:29105"/>
    </ligand>
</feature>
<keyword evidence="6" id="KW-0158">Chromosome</keyword>
<dbReference type="PROSITE" id="PS51131">
    <property type="entry name" value="ZN_HOOK"/>
    <property type="match status" value="1"/>
</dbReference>
<dbReference type="OrthoDB" id="18797at2759"/>
<keyword evidence="9" id="KW-0227">DNA damage</keyword>
<evidence type="ECO:0000256" key="17">
    <source>
        <dbReference type="ARBA" id="ARBA00023254"/>
    </source>
</evidence>
<keyword evidence="7 19" id="KW-0479">Metal-binding</keyword>
<feature type="coiled-coil region" evidence="20">
    <location>
        <begin position="234"/>
        <end position="261"/>
    </location>
</feature>
<organism evidence="23 24">
    <name type="scientific">Rhizopus oryzae</name>
    <name type="common">Mucormycosis agent</name>
    <name type="synonym">Rhizopus arrhizus var. delemar</name>
    <dbReference type="NCBI Taxonomy" id="64495"/>
    <lineage>
        <taxon>Eukaryota</taxon>
        <taxon>Fungi</taxon>
        <taxon>Fungi incertae sedis</taxon>
        <taxon>Mucoromycota</taxon>
        <taxon>Mucoromycotina</taxon>
        <taxon>Mucoromycetes</taxon>
        <taxon>Mucorales</taxon>
        <taxon>Mucorineae</taxon>
        <taxon>Rhizopodaceae</taxon>
        <taxon>Rhizopus</taxon>
    </lineage>
</organism>
<dbReference type="GO" id="GO:0070192">
    <property type="term" value="P:chromosome organization involved in meiotic cell cycle"/>
    <property type="evidence" value="ECO:0007669"/>
    <property type="project" value="TreeGrafter"/>
</dbReference>
<dbReference type="GO" id="GO:0046872">
    <property type="term" value="F:metal ion binding"/>
    <property type="evidence" value="ECO:0007669"/>
    <property type="project" value="UniProtKB-UniRule"/>
</dbReference>
<feature type="region of interest" description="Disordered" evidence="21">
    <location>
        <begin position="511"/>
        <end position="545"/>
    </location>
</feature>
<feature type="binding site" evidence="19">
    <location>
        <position position="678"/>
    </location>
    <ligand>
        <name>Zn(2+)</name>
        <dbReference type="ChEBI" id="CHEBI:29105"/>
    </ligand>
</feature>
<dbReference type="GO" id="GO:0043047">
    <property type="term" value="F:single-stranded telomeric DNA binding"/>
    <property type="evidence" value="ECO:0007669"/>
    <property type="project" value="TreeGrafter"/>
</dbReference>
<evidence type="ECO:0000259" key="22">
    <source>
        <dbReference type="PROSITE" id="PS51131"/>
    </source>
</evidence>
<evidence type="ECO:0000256" key="6">
    <source>
        <dbReference type="ARBA" id="ARBA00022454"/>
    </source>
</evidence>
<comment type="catalytic activity">
    <reaction evidence="18">
        <text>ATP + H2O = ADP + phosphate + H(+)</text>
        <dbReference type="Rhea" id="RHEA:13065"/>
        <dbReference type="ChEBI" id="CHEBI:15377"/>
        <dbReference type="ChEBI" id="CHEBI:15378"/>
        <dbReference type="ChEBI" id="CHEBI:30616"/>
        <dbReference type="ChEBI" id="CHEBI:43474"/>
        <dbReference type="ChEBI" id="CHEBI:456216"/>
    </reaction>
</comment>
<evidence type="ECO:0000256" key="11">
    <source>
        <dbReference type="ARBA" id="ARBA00022833"/>
    </source>
</evidence>
<feature type="coiled-coil region" evidence="20">
    <location>
        <begin position="303"/>
        <end position="348"/>
    </location>
</feature>
<dbReference type="EMBL" id="JAANQT010000219">
    <property type="protein sequence ID" value="KAG1313095.1"/>
    <property type="molecule type" value="Genomic_DNA"/>
</dbReference>
<dbReference type="InterPro" id="IPR004584">
    <property type="entry name" value="Rad50_eukaryotes"/>
</dbReference>
<evidence type="ECO:0000256" key="12">
    <source>
        <dbReference type="ARBA" id="ARBA00022840"/>
    </source>
</evidence>
<dbReference type="Gene3D" id="3.40.50.300">
    <property type="entry name" value="P-loop containing nucleotide triphosphate hydrolases"/>
    <property type="match status" value="2"/>
</dbReference>
<dbReference type="Pfam" id="PF04423">
    <property type="entry name" value="Rad50_zn_hook"/>
    <property type="match status" value="1"/>
</dbReference>
<dbReference type="FunFam" id="3.40.50.300:FF:000947">
    <property type="entry name" value="DNA repair protein RAD50"/>
    <property type="match status" value="1"/>
</dbReference>
<evidence type="ECO:0000313" key="24">
    <source>
        <dbReference type="Proteomes" id="UP000716291"/>
    </source>
</evidence>
<evidence type="ECO:0000256" key="7">
    <source>
        <dbReference type="ARBA" id="ARBA00022723"/>
    </source>
</evidence>
<protein>
    <recommendedName>
        <fullName evidence="5">DNA repair protein RAD50</fullName>
    </recommendedName>
</protein>
<dbReference type="NCBIfam" id="TIGR00606">
    <property type="entry name" value="rad50"/>
    <property type="match status" value="1"/>
</dbReference>